<dbReference type="Pfam" id="PF13577">
    <property type="entry name" value="SnoaL_4"/>
    <property type="match status" value="1"/>
</dbReference>
<sequence>METTDRLLAIEQIKQTKARYFRFIDTKDRNGLASVFSADALLDHTDAEMDEPVHGRDAIADFITGVLVGVTTVHHGHMAEIEITSPSTARAIFAMEDKLWWDAGGPITFMHGYGHYHEEYVFEGGAWCISLNRLTRLRVDREF</sequence>
<dbReference type="InterPro" id="IPR037401">
    <property type="entry name" value="SnoaL-like"/>
</dbReference>
<dbReference type="AlphaFoldDB" id="A0A6J6UD48"/>
<gene>
    <name evidence="2" type="ORF">UFOPK2754_02136</name>
</gene>
<protein>
    <submittedName>
        <fullName evidence="2">Unannotated protein</fullName>
    </submittedName>
</protein>
<dbReference type="EMBL" id="CAEZYR010000086">
    <property type="protein sequence ID" value="CAB4756477.1"/>
    <property type="molecule type" value="Genomic_DNA"/>
</dbReference>
<dbReference type="SUPFAM" id="SSF54427">
    <property type="entry name" value="NTF2-like"/>
    <property type="match status" value="1"/>
</dbReference>
<organism evidence="2">
    <name type="scientific">freshwater metagenome</name>
    <dbReference type="NCBI Taxonomy" id="449393"/>
    <lineage>
        <taxon>unclassified sequences</taxon>
        <taxon>metagenomes</taxon>
        <taxon>ecological metagenomes</taxon>
    </lineage>
</organism>
<accession>A0A6J6UD48</accession>
<dbReference type="CDD" id="cd00531">
    <property type="entry name" value="NTF2_like"/>
    <property type="match status" value="1"/>
</dbReference>
<dbReference type="InterPro" id="IPR032710">
    <property type="entry name" value="NTF2-like_dom_sf"/>
</dbReference>
<feature type="domain" description="SnoaL-like" evidence="1">
    <location>
        <begin position="6"/>
        <end position="130"/>
    </location>
</feature>
<reference evidence="2" key="1">
    <citation type="submission" date="2020-05" db="EMBL/GenBank/DDBJ databases">
        <authorList>
            <person name="Chiriac C."/>
            <person name="Salcher M."/>
            <person name="Ghai R."/>
            <person name="Kavagutti S V."/>
        </authorList>
    </citation>
    <scope>NUCLEOTIDE SEQUENCE</scope>
</reference>
<evidence type="ECO:0000259" key="1">
    <source>
        <dbReference type="Pfam" id="PF13577"/>
    </source>
</evidence>
<name>A0A6J6UD48_9ZZZZ</name>
<evidence type="ECO:0000313" key="2">
    <source>
        <dbReference type="EMBL" id="CAB4756477.1"/>
    </source>
</evidence>
<dbReference type="Gene3D" id="3.10.450.50">
    <property type="match status" value="1"/>
</dbReference>
<proteinExistence type="predicted"/>